<evidence type="ECO:0000313" key="4">
    <source>
        <dbReference type="Proteomes" id="UP001501321"/>
    </source>
</evidence>
<dbReference type="InterPro" id="IPR006674">
    <property type="entry name" value="HD_domain"/>
</dbReference>
<dbReference type="NCBIfam" id="TIGR01353">
    <property type="entry name" value="dGTP_triPase"/>
    <property type="match status" value="1"/>
</dbReference>
<dbReference type="PANTHER" id="PTHR11373">
    <property type="entry name" value="DEOXYNUCLEOSIDE TRIPHOSPHATE TRIPHOSPHOHYDROLASE"/>
    <property type="match status" value="1"/>
</dbReference>
<dbReference type="Proteomes" id="UP001501321">
    <property type="component" value="Unassembled WGS sequence"/>
</dbReference>
<evidence type="ECO:0000256" key="1">
    <source>
        <dbReference type="ARBA" id="ARBA00022801"/>
    </source>
</evidence>
<keyword evidence="1" id="KW-0378">Hydrolase</keyword>
<feature type="domain" description="HD" evidence="2">
    <location>
        <begin position="67"/>
        <end position="238"/>
    </location>
</feature>
<keyword evidence="4" id="KW-1185">Reference proteome</keyword>
<dbReference type="RefSeq" id="WP_345013656.1">
    <property type="nucleotide sequence ID" value="NZ_BAABFC010000017.1"/>
</dbReference>
<dbReference type="InterPro" id="IPR027432">
    <property type="entry name" value="dGTP_triphosphohydrolase_C"/>
</dbReference>
<reference evidence="4" key="1">
    <citation type="journal article" date="2019" name="Int. J. Syst. Evol. Microbiol.">
        <title>The Global Catalogue of Microorganisms (GCM) 10K type strain sequencing project: providing services to taxonomists for standard genome sequencing and annotation.</title>
        <authorList>
            <consortium name="The Broad Institute Genomics Platform"/>
            <consortium name="The Broad Institute Genome Sequencing Center for Infectious Disease"/>
            <person name="Wu L."/>
            <person name="Ma J."/>
        </authorList>
    </citation>
    <scope>NUCLEOTIDE SEQUENCE [LARGE SCALE GENOMIC DNA]</scope>
    <source>
        <strain evidence="4">JCM 32226</strain>
    </source>
</reference>
<dbReference type="Gene3D" id="1.10.3210.10">
    <property type="entry name" value="Hypothetical protein af1432"/>
    <property type="match status" value="2"/>
</dbReference>
<comment type="caution">
    <text evidence="3">The sequence shown here is derived from an EMBL/GenBank/DDBJ whole genome shotgun (WGS) entry which is preliminary data.</text>
</comment>
<evidence type="ECO:0000313" key="3">
    <source>
        <dbReference type="EMBL" id="GAA4501707.1"/>
    </source>
</evidence>
<accession>A0ABP8QE01</accession>
<dbReference type="InterPro" id="IPR006261">
    <property type="entry name" value="dGTPase"/>
</dbReference>
<evidence type="ECO:0000259" key="2">
    <source>
        <dbReference type="PROSITE" id="PS51831"/>
    </source>
</evidence>
<dbReference type="PANTHER" id="PTHR11373:SF32">
    <property type="entry name" value="DEOXYGUANOSINETRIPHOSPHATE TRIPHOSPHOHYDROLASE"/>
    <property type="match status" value="1"/>
</dbReference>
<dbReference type="PROSITE" id="PS51831">
    <property type="entry name" value="HD"/>
    <property type="match status" value="1"/>
</dbReference>
<protein>
    <submittedName>
        <fullName evidence="3">DGTPase</fullName>
    </submittedName>
</protein>
<dbReference type="Gene3D" id="1.10.3550.10">
    <property type="entry name" value="eoxyguanosinetriphosphate triphosphohydrolase domain-like"/>
    <property type="match status" value="1"/>
</dbReference>
<dbReference type="InterPro" id="IPR050135">
    <property type="entry name" value="dGTPase-like"/>
</dbReference>
<dbReference type="EMBL" id="BAABFC010000017">
    <property type="protein sequence ID" value="GAA4501707.1"/>
    <property type="molecule type" value="Genomic_DNA"/>
</dbReference>
<sequence length="453" mass="50264">MSTNPAALLEAYGRLIRASRDSGGAEETLWVATERDRARIVQSSPVRRLQQKTQVFALDVKASVRSRLTHSLEVQQAGRQLLRAIVDRQAWMRPLATPLQDLLEMACLLHDVGNPPFGHFGEAVCRHWLASHLDNLAGQALPTARSAQWPVLRADLLAFDGNAQSLRLVHSLQQLDLTYSQLAALIKYPYPAGAGSKAGYFYSEAPLMARLQQALGLRDGVRHPLVYLMELADDISYCIADLEDAVDRRLLSQARLLAHLQDGECEPYLADLLHSANQAPEGFFPAFRRQLTEELVVLASEGFVQQQSQLLAGEAVAGLLRDSPAARVLARLKQVARQQVFSQREVEALELQGHAAIGGVLDHYACLLAMPAADFAALALGGGEPAHPLALRLYHRLPPRHLAAYRRALTEALPNFDCSAEQEWYYRVRLILDFVSGMTDTYVLEEYRLLRGI</sequence>
<dbReference type="CDD" id="cd00077">
    <property type="entry name" value="HDc"/>
    <property type="match status" value="1"/>
</dbReference>
<dbReference type="InterPro" id="IPR003607">
    <property type="entry name" value="HD/PDEase_dom"/>
</dbReference>
<dbReference type="Pfam" id="PF01966">
    <property type="entry name" value="HD"/>
    <property type="match status" value="1"/>
</dbReference>
<dbReference type="NCBIfam" id="NF003429">
    <property type="entry name" value="PRK04926.1"/>
    <property type="match status" value="1"/>
</dbReference>
<name>A0ABP8QE01_9GAMM</name>
<proteinExistence type="predicted"/>
<organism evidence="3 4">
    <name type="scientific">Pseudaeromonas paramecii</name>
    <dbReference type="NCBI Taxonomy" id="2138166"/>
    <lineage>
        <taxon>Bacteria</taxon>
        <taxon>Pseudomonadati</taxon>
        <taxon>Pseudomonadota</taxon>
        <taxon>Gammaproteobacteria</taxon>
        <taxon>Aeromonadales</taxon>
        <taxon>Aeromonadaceae</taxon>
        <taxon>Pseudaeromonas</taxon>
    </lineage>
</organism>
<dbReference type="SMART" id="SM00471">
    <property type="entry name" value="HDc"/>
    <property type="match status" value="1"/>
</dbReference>
<dbReference type="SUPFAM" id="SSF109604">
    <property type="entry name" value="HD-domain/PDEase-like"/>
    <property type="match status" value="1"/>
</dbReference>
<gene>
    <name evidence="3" type="primary">dgt</name>
    <name evidence="3" type="ORF">GCM10023095_25260</name>
</gene>